<dbReference type="SUPFAM" id="SSF54695">
    <property type="entry name" value="POZ domain"/>
    <property type="match status" value="1"/>
</dbReference>
<name>A0A023F3T7_TRIIF</name>
<dbReference type="InterPro" id="IPR011705">
    <property type="entry name" value="BACK"/>
</dbReference>
<evidence type="ECO:0000259" key="1">
    <source>
        <dbReference type="PROSITE" id="PS50097"/>
    </source>
</evidence>
<dbReference type="InterPro" id="IPR000421">
    <property type="entry name" value="FA58C"/>
</dbReference>
<dbReference type="Gene3D" id="3.30.710.10">
    <property type="entry name" value="Potassium Channel Kv1.1, Chain A"/>
    <property type="match status" value="1"/>
</dbReference>
<dbReference type="EMBL" id="GBBI01003128">
    <property type="protein sequence ID" value="JAC15584.1"/>
    <property type="molecule type" value="mRNA"/>
</dbReference>
<dbReference type="SMART" id="SM00225">
    <property type="entry name" value="BTB"/>
    <property type="match status" value="1"/>
</dbReference>
<dbReference type="Pfam" id="PF00754">
    <property type="entry name" value="F5_F8_type_C"/>
    <property type="match status" value="1"/>
</dbReference>
<dbReference type="FunFam" id="2.60.120.260:FF:000051">
    <property type="entry name" value="BTB/POZ domain-containing protein 9"/>
    <property type="match status" value="1"/>
</dbReference>
<organism evidence="2">
    <name type="scientific">Triatoma infestans</name>
    <name type="common">Assassin bug</name>
    <dbReference type="NCBI Taxonomy" id="30076"/>
    <lineage>
        <taxon>Eukaryota</taxon>
        <taxon>Metazoa</taxon>
        <taxon>Ecdysozoa</taxon>
        <taxon>Arthropoda</taxon>
        <taxon>Hexapoda</taxon>
        <taxon>Insecta</taxon>
        <taxon>Pterygota</taxon>
        <taxon>Neoptera</taxon>
        <taxon>Paraneoptera</taxon>
        <taxon>Hemiptera</taxon>
        <taxon>Heteroptera</taxon>
        <taxon>Panheteroptera</taxon>
        <taxon>Cimicomorpha</taxon>
        <taxon>Reduviidae</taxon>
        <taxon>Triatominae</taxon>
        <taxon>Triatoma</taxon>
    </lineage>
</organism>
<sequence>MSDNHQMGDQPPTHGEIEHVNYLSQDIGALCLNDDYSDVTLNIDGEFVKAHKAILASRCEYFRALFYGGMKESKQTEIELLGAGGSAFKLLLKYIYTGRLSLGSLKEDSILEILGLAHKYGFQNLEKSICDFFMQTLSVQNVFSIYDAARLYQLNYLKETCKSFIDKDVAPILDSSISRFLQLSPEGLKEIIERDSFYAPEVHIFETVLAWAQANNMKGTSQLEDVLSAVRFELMSIEDLCKIVRPSALVSSETILDALERQTILRDVCLKYRGTLNINVNMADPRFGTHVLQGEMKSALLDGNSLNYDMENGYTRHSISDGGDSILIKLGTQCVVNHIKMLLWDKDLRSYSYYIEVSVDQKDWVRVIDHTQFCCRSWQKLYFKPRVINYVRIVGTHNSVNTVFHVVAFEIMFTNETFTLVNGIIKPNYNIATTKESASVIEGVCRSRNALLDGNSKEYDWNKGYTCHQIGSGVILVQLGQPYMLDSMRLLLWDCDARSYSYYIEVSENRRDWEIVWDKREQFCQSWQLITFTLRPVVFIKIVGTHNTANEIFHCVHFECPAQLNDSDMVDVSRSSLPSSEGGTVLN</sequence>
<dbReference type="GO" id="GO:0008344">
    <property type="term" value="P:adult locomotory behavior"/>
    <property type="evidence" value="ECO:0007669"/>
    <property type="project" value="TreeGrafter"/>
</dbReference>
<dbReference type="SMART" id="SM00875">
    <property type="entry name" value="BACK"/>
    <property type="match status" value="1"/>
</dbReference>
<dbReference type="Pfam" id="PF07707">
    <property type="entry name" value="BACK"/>
    <property type="match status" value="1"/>
</dbReference>
<dbReference type="GO" id="GO:0005737">
    <property type="term" value="C:cytoplasm"/>
    <property type="evidence" value="ECO:0007669"/>
    <property type="project" value="TreeGrafter"/>
</dbReference>
<dbReference type="PANTHER" id="PTHR46306:SF1">
    <property type="entry name" value="BTB_POZ DOMAIN-CONTAINING PROTEIN 9"/>
    <property type="match status" value="1"/>
</dbReference>
<dbReference type="InterPro" id="IPR052407">
    <property type="entry name" value="BTB_POZ_domain_cont_9"/>
</dbReference>
<dbReference type="AlphaFoldDB" id="A0A023F3T7"/>
<proteinExistence type="evidence at transcript level"/>
<dbReference type="GO" id="GO:0048512">
    <property type="term" value="P:circadian behavior"/>
    <property type="evidence" value="ECO:0007669"/>
    <property type="project" value="TreeGrafter"/>
</dbReference>
<dbReference type="Gene3D" id="2.60.120.260">
    <property type="entry name" value="Galactose-binding domain-like"/>
    <property type="match status" value="2"/>
</dbReference>
<protein>
    <recommendedName>
        <fullName evidence="1">BTB domain-containing protein</fullName>
    </recommendedName>
</protein>
<dbReference type="GO" id="GO:0050804">
    <property type="term" value="P:modulation of chemical synaptic transmission"/>
    <property type="evidence" value="ECO:0007669"/>
    <property type="project" value="TreeGrafter"/>
</dbReference>
<dbReference type="SUPFAM" id="SSF49785">
    <property type="entry name" value="Galactose-binding domain-like"/>
    <property type="match status" value="2"/>
</dbReference>
<evidence type="ECO:0000313" key="2">
    <source>
        <dbReference type="EMBL" id="JAC15584.1"/>
    </source>
</evidence>
<feature type="domain" description="BTB" evidence="1">
    <location>
        <begin position="37"/>
        <end position="104"/>
    </location>
</feature>
<reference evidence="2" key="1">
    <citation type="journal article" date="2014" name="PLoS Negl. Trop. Dis.">
        <title>An updated insight into the Sialotranscriptome of Triatoma infestans: developmental stage and geographic variations.</title>
        <authorList>
            <person name="Schwarz A."/>
            <person name="Medrano-Mercado N."/>
            <person name="Schaub G.A."/>
            <person name="Struchiner C.J."/>
            <person name="Bargues M.D."/>
            <person name="Levy M.Z."/>
            <person name="Ribeiro J.M."/>
        </authorList>
    </citation>
    <scope>NUCLEOTIDE SEQUENCE</scope>
    <source>
        <strain evidence="2">Chile</strain>
        <tissue evidence="2">Salivary glands</tissue>
    </source>
</reference>
<dbReference type="InterPro" id="IPR008979">
    <property type="entry name" value="Galactose-bd-like_sf"/>
</dbReference>
<accession>A0A023F3T7</accession>
<dbReference type="Gene3D" id="1.25.40.420">
    <property type="match status" value="1"/>
</dbReference>
<dbReference type="PANTHER" id="PTHR46306">
    <property type="entry name" value="BTB/POZ DOMAIN-CONTAINING PROTEIN 9"/>
    <property type="match status" value="1"/>
</dbReference>
<dbReference type="Pfam" id="PF00651">
    <property type="entry name" value="BTB"/>
    <property type="match status" value="1"/>
</dbReference>
<dbReference type="InterPro" id="IPR000210">
    <property type="entry name" value="BTB/POZ_dom"/>
</dbReference>
<dbReference type="InterPro" id="IPR011333">
    <property type="entry name" value="SKP1/BTB/POZ_sf"/>
</dbReference>
<dbReference type="PROSITE" id="PS50097">
    <property type="entry name" value="BTB"/>
    <property type="match status" value="1"/>
</dbReference>
<dbReference type="CDD" id="cd18287">
    <property type="entry name" value="BTB_POZ_BTBD9"/>
    <property type="match status" value="1"/>
</dbReference>